<dbReference type="InterPro" id="IPR012933">
    <property type="entry name" value="HicA_mRNA_interferase"/>
</dbReference>
<reference evidence="1 2" key="1">
    <citation type="submission" date="2017-06" db="EMBL/GenBank/DDBJ databases">
        <title>Neisseria chenwenguii sp. nov., isolated from the intestinal contents of Tibetan Plateau Pika in Yushu, Qinghai Province, China.</title>
        <authorList>
            <person name="Zhang G."/>
        </authorList>
    </citation>
    <scope>NUCLEOTIDE SEQUENCE [LARGE SCALE GENOMIC DNA]</scope>
    <source>
        <strain evidence="1 2">10023</strain>
    </source>
</reference>
<keyword evidence="2" id="KW-1185">Reference proteome</keyword>
<evidence type="ECO:0000313" key="2">
    <source>
        <dbReference type="Proteomes" id="UP000198238"/>
    </source>
</evidence>
<dbReference type="GO" id="GO:0003729">
    <property type="term" value="F:mRNA binding"/>
    <property type="evidence" value="ECO:0007669"/>
    <property type="project" value="InterPro"/>
</dbReference>
<dbReference type="Proteomes" id="UP000198238">
    <property type="component" value="Chromosome"/>
</dbReference>
<proteinExistence type="predicted"/>
<name>A0A220S1C6_9NEIS</name>
<dbReference type="KEGG" id="nei:BG910_05575"/>
<organism evidence="1 2">
    <name type="scientific">Neisseria chenwenguii</name>
    <dbReference type="NCBI Taxonomy" id="1853278"/>
    <lineage>
        <taxon>Bacteria</taxon>
        <taxon>Pseudomonadati</taxon>
        <taxon>Pseudomonadota</taxon>
        <taxon>Betaproteobacteria</taxon>
        <taxon>Neisseriales</taxon>
        <taxon>Neisseriaceae</taxon>
        <taxon>Neisseria</taxon>
    </lineage>
</organism>
<dbReference type="AlphaFoldDB" id="A0A220S1C6"/>
<gene>
    <name evidence="1" type="ORF">BG910_05575</name>
</gene>
<dbReference type="OrthoDB" id="73001at2"/>
<dbReference type="EMBL" id="CP022278">
    <property type="protein sequence ID" value="ASK27279.1"/>
    <property type="molecule type" value="Genomic_DNA"/>
</dbReference>
<accession>A0A220S1C6</accession>
<dbReference type="RefSeq" id="WP_089035989.1">
    <property type="nucleotide sequence ID" value="NZ_CP022278.1"/>
</dbReference>
<sequence>MKKKHQRTLSLIYARPIPGSIKWADIEALFNELGGEIEARAGSRVAVILFGQVQVFHRPHPGPDTDKGAVAAVRKWLEANGVSP</sequence>
<protein>
    <submittedName>
        <fullName evidence="1">Hexulose-6-phosphate synthase</fullName>
    </submittedName>
</protein>
<dbReference type="Pfam" id="PF07927">
    <property type="entry name" value="HicA_toxin"/>
    <property type="match status" value="1"/>
</dbReference>
<evidence type="ECO:0000313" key="1">
    <source>
        <dbReference type="EMBL" id="ASK27279.1"/>
    </source>
</evidence>